<evidence type="ECO:0000313" key="6">
    <source>
        <dbReference type="Proteomes" id="UP000019763"/>
    </source>
</evidence>
<dbReference type="Proteomes" id="UP000019763">
    <property type="component" value="Unassembled WGS sequence"/>
</dbReference>
<dbReference type="GO" id="GO:0003723">
    <property type="term" value="F:RNA binding"/>
    <property type="evidence" value="ECO:0007669"/>
    <property type="project" value="TreeGrafter"/>
</dbReference>
<dbReference type="AlphaFoldDB" id="A0A023B9E4"/>
<protein>
    <submittedName>
        <fullName evidence="5">Cwf15/Cwc15 cell cycle control protein</fullName>
    </submittedName>
</protein>
<dbReference type="Pfam" id="PF04889">
    <property type="entry name" value="Cwf_Cwc_15"/>
    <property type="match status" value="1"/>
</dbReference>
<dbReference type="GO" id="GO:0071013">
    <property type="term" value="C:catalytic step 2 spliceosome"/>
    <property type="evidence" value="ECO:0007669"/>
    <property type="project" value="TreeGrafter"/>
</dbReference>
<evidence type="ECO:0000256" key="3">
    <source>
        <dbReference type="ARBA" id="ARBA00023187"/>
    </source>
</evidence>
<dbReference type="RefSeq" id="XP_011129743.1">
    <property type="nucleotide sequence ID" value="XM_011131441.1"/>
</dbReference>
<sequence length="142" mass="16145">MFKRMPPPLDLVPTMSFTISVPRCIALRCRNPEDVDAVVELKEDESSSGQSSESEDDDEALARELEAIRRERQKAEVKSERETALEGLAESLREGRVGLSKSWTEEAVFNVKVSDPGTTSAQYVNDTVRSEFHKRFLQRYIH</sequence>
<dbReference type="VEuPathDB" id="CryptoDB:GNI_050430"/>
<dbReference type="OrthoDB" id="30179at2759"/>
<reference evidence="5" key="1">
    <citation type="submission" date="2013-12" db="EMBL/GenBank/DDBJ databases">
        <authorList>
            <person name="Omoto C.K."/>
            <person name="Sibley D."/>
            <person name="Venepally P."/>
            <person name="Hadjithomas M."/>
            <person name="Karamycheva S."/>
            <person name="Brunk B."/>
            <person name="Roos D."/>
            <person name="Caler E."/>
            <person name="Lorenzi H."/>
        </authorList>
    </citation>
    <scope>NUCLEOTIDE SEQUENCE</scope>
</reference>
<keyword evidence="6" id="KW-1185">Reference proteome</keyword>
<gene>
    <name evidence="5" type="ORF">GNI_050430</name>
</gene>
<keyword evidence="3" id="KW-0508">mRNA splicing</keyword>
<dbReference type="EMBL" id="AFNH02000386">
    <property type="protein sequence ID" value="EZG72884.1"/>
    <property type="molecule type" value="Genomic_DNA"/>
</dbReference>
<feature type="region of interest" description="Disordered" evidence="4">
    <location>
        <begin position="41"/>
        <end position="60"/>
    </location>
</feature>
<dbReference type="GeneID" id="22911865"/>
<comment type="caution">
    <text evidence="5">The sequence shown here is derived from an EMBL/GenBank/DDBJ whole genome shotgun (WGS) entry which is preliminary data.</text>
</comment>
<dbReference type="PANTHER" id="PTHR12718:SF2">
    <property type="entry name" value="SPLICEOSOME-ASSOCIATED PROTEIN CWC15 HOMOLOG"/>
    <property type="match status" value="1"/>
</dbReference>
<evidence type="ECO:0000256" key="2">
    <source>
        <dbReference type="ARBA" id="ARBA00022664"/>
    </source>
</evidence>
<dbReference type="GO" id="GO:0045292">
    <property type="term" value="P:mRNA cis splicing, via spliceosome"/>
    <property type="evidence" value="ECO:0007669"/>
    <property type="project" value="TreeGrafter"/>
</dbReference>
<dbReference type="eggNOG" id="KOG3228">
    <property type="taxonomic scope" value="Eukaryota"/>
</dbReference>
<name>A0A023B9E4_GRENI</name>
<dbReference type="PANTHER" id="PTHR12718">
    <property type="entry name" value="CELL CYCLE CONTROL PROTEIN CWF15"/>
    <property type="match status" value="1"/>
</dbReference>
<evidence type="ECO:0000313" key="5">
    <source>
        <dbReference type="EMBL" id="EZG72884.1"/>
    </source>
</evidence>
<keyword evidence="2" id="KW-0507">mRNA processing</keyword>
<organism evidence="5 6">
    <name type="scientific">Gregarina niphandrodes</name>
    <name type="common">Septate eugregarine</name>
    <dbReference type="NCBI Taxonomy" id="110365"/>
    <lineage>
        <taxon>Eukaryota</taxon>
        <taxon>Sar</taxon>
        <taxon>Alveolata</taxon>
        <taxon>Apicomplexa</taxon>
        <taxon>Conoidasida</taxon>
        <taxon>Gregarinasina</taxon>
        <taxon>Eugregarinorida</taxon>
        <taxon>Gregarinidae</taxon>
        <taxon>Gregarina</taxon>
    </lineage>
</organism>
<accession>A0A023B9E4</accession>
<evidence type="ECO:0000256" key="1">
    <source>
        <dbReference type="ARBA" id="ARBA00006644"/>
    </source>
</evidence>
<comment type="similarity">
    <text evidence="1">Belongs to the CWC15 family.</text>
</comment>
<evidence type="ECO:0000256" key="4">
    <source>
        <dbReference type="SAM" id="MobiDB-lite"/>
    </source>
</evidence>
<dbReference type="InterPro" id="IPR006973">
    <property type="entry name" value="Cwf_Cwc_15"/>
</dbReference>
<proteinExistence type="inferred from homology"/>